<dbReference type="InterPro" id="IPR001091">
    <property type="entry name" value="RM_Methyltransferase"/>
</dbReference>
<evidence type="ECO:0000313" key="5">
    <source>
        <dbReference type="Proteomes" id="UP000035067"/>
    </source>
</evidence>
<dbReference type="PRINTS" id="PR00508">
    <property type="entry name" value="S21N4MTFRASE"/>
</dbReference>
<organism evidence="4 5">
    <name type="scientific">Candidatus Synechococcus spongiarum SP3</name>
    <dbReference type="NCBI Taxonomy" id="1604020"/>
    <lineage>
        <taxon>Bacteria</taxon>
        <taxon>Bacillati</taxon>
        <taxon>Cyanobacteriota</taxon>
        <taxon>Cyanophyceae</taxon>
        <taxon>Synechococcales</taxon>
        <taxon>Synechococcaceae</taxon>
        <taxon>Synechococcus</taxon>
    </lineage>
</organism>
<reference evidence="4 5" key="1">
    <citation type="submission" date="2015-01" db="EMBL/GenBank/DDBJ databases">
        <title>Lifestyle Evolution in Cyanobacterial Symbionts of Sponges.</title>
        <authorList>
            <person name="Burgsdorf I."/>
            <person name="Slaby B.M."/>
            <person name="Handley K.M."/>
            <person name="Haber M."/>
            <person name="Blom J."/>
            <person name="Marshall C.W."/>
            <person name="Gilbert J.A."/>
            <person name="Hentschel U."/>
            <person name="Steindler L."/>
        </authorList>
    </citation>
    <scope>NUCLEOTIDE SEQUENCE [LARGE SCALE GENOMIC DNA]</scope>
    <source>
        <strain evidence="4">SP3</strain>
    </source>
</reference>
<dbReference type="InterPro" id="IPR002941">
    <property type="entry name" value="DNA_methylase_N4/N6"/>
</dbReference>
<proteinExistence type="predicted"/>
<accession>A0A0G2IX64</accession>
<keyword evidence="2" id="KW-0808">Transferase</keyword>
<dbReference type="PATRIC" id="fig|1604020.3.peg.199"/>
<dbReference type="EMBL" id="JXQG01000001">
    <property type="protein sequence ID" value="KKZ13420.1"/>
    <property type="molecule type" value="Genomic_DNA"/>
</dbReference>
<dbReference type="Pfam" id="PF01555">
    <property type="entry name" value="N6_N4_Mtase"/>
    <property type="match status" value="1"/>
</dbReference>
<evidence type="ECO:0000256" key="2">
    <source>
        <dbReference type="ARBA" id="ARBA00022679"/>
    </source>
</evidence>
<name>A0A0G2IX64_9SYNE</name>
<evidence type="ECO:0000256" key="1">
    <source>
        <dbReference type="ARBA" id="ARBA00022603"/>
    </source>
</evidence>
<dbReference type="GO" id="GO:0008170">
    <property type="term" value="F:N-methyltransferase activity"/>
    <property type="evidence" value="ECO:0007669"/>
    <property type="project" value="InterPro"/>
</dbReference>
<protein>
    <recommendedName>
        <fullName evidence="3">DNA methylase N-4/N-6 domain-containing protein</fullName>
    </recommendedName>
</protein>
<gene>
    <name evidence="4" type="ORF">TE42_00040</name>
</gene>
<dbReference type="AlphaFoldDB" id="A0A0G2IX64"/>
<dbReference type="GO" id="GO:0003677">
    <property type="term" value="F:DNA binding"/>
    <property type="evidence" value="ECO:0007669"/>
    <property type="project" value="InterPro"/>
</dbReference>
<dbReference type="Proteomes" id="UP000035067">
    <property type="component" value="Unassembled WGS sequence"/>
</dbReference>
<evidence type="ECO:0000259" key="3">
    <source>
        <dbReference type="Pfam" id="PF01555"/>
    </source>
</evidence>
<dbReference type="GO" id="GO:0032259">
    <property type="term" value="P:methylation"/>
    <property type="evidence" value="ECO:0007669"/>
    <property type="project" value="UniProtKB-KW"/>
</dbReference>
<sequence length="82" mass="9068">MLGSDFSGVHHPAVFPRELARRYTLLESQPGEGILDPLSRWGTTGVVAAQSSRRAVFVELNPAYAQQSRSRVSQDLQLTMIL</sequence>
<evidence type="ECO:0000313" key="4">
    <source>
        <dbReference type="EMBL" id="KKZ13420.1"/>
    </source>
</evidence>
<comment type="caution">
    <text evidence="4">The sequence shown here is derived from an EMBL/GenBank/DDBJ whole genome shotgun (WGS) entry which is preliminary data.</text>
</comment>
<dbReference type="SUPFAM" id="SSF53335">
    <property type="entry name" value="S-adenosyl-L-methionine-dependent methyltransferases"/>
    <property type="match status" value="1"/>
</dbReference>
<dbReference type="InterPro" id="IPR029063">
    <property type="entry name" value="SAM-dependent_MTases_sf"/>
</dbReference>
<dbReference type="Gene3D" id="3.40.50.150">
    <property type="entry name" value="Vaccinia Virus protein VP39"/>
    <property type="match status" value="1"/>
</dbReference>
<feature type="domain" description="DNA methylase N-4/N-6" evidence="3">
    <location>
        <begin position="10"/>
        <end position="68"/>
    </location>
</feature>
<keyword evidence="1" id="KW-0489">Methyltransferase</keyword>